<protein>
    <submittedName>
        <fullName evidence="2">Uncharacterized protein</fullName>
    </submittedName>
</protein>
<feature type="chain" id="PRO_5037550950" evidence="1">
    <location>
        <begin position="17"/>
        <end position="231"/>
    </location>
</feature>
<dbReference type="AlphaFoldDB" id="A0A918TLY3"/>
<evidence type="ECO:0000313" key="2">
    <source>
        <dbReference type="EMBL" id="GHC52812.1"/>
    </source>
</evidence>
<reference evidence="2" key="1">
    <citation type="journal article" date="2014" name="Int. J. Syst. Evol. Microbiol.">
        <title>Complete genome sequence of Corynebacterium casei LMG S-19264T (=DSM 44701T), isolated from a smear-ripened cheese.</title>
        <authorList>
            <consortium name="US DOE Joint Genome Institute (JGI-PGF)"/>
            <person name="Walter F."/>
            <person name="Albersmeier A."/>
            <person name="Kalinowski J."/>
            <person name="Ruckert C."/>
        </authorList>
    </citation>
    <scope>NUCLEOTIDE SEQUENCE</scope>
    <source>
        <strain evidence="2">KCTC 12988</strain>
    </source>
</reference>
<organism evidence="2 3">
    <name type="scientific">Roseibacillus persicicus</name>
    <dbReference type="NCBI Taxonomy" id="454148"/>
    <lineage>
        <taxon>Bacteria</taxon>
        <taxon>Pseudomonadati</taxon>
        <taxon>Verrucomicrobiota</taxon>
        <taxon>Verrucomicrobiia</taxon>
        <taxon>Verrucomicrobiales</taxon>
        <taxon>Verrucomicrobiaceae</taxon>
        <taxon>Roseibacillus</taxon>
    </lineage>
</organism>
<sequence>MKTLLLLILLQQFVSAAETPTKRTCRILFLNAPSSSPTTLFLFDGKESREVELPRMNFSPTYTLPGTEGLTLFFTPNQVSTLEEVPAGSPSVKVPSGTSDFYLLLSTDESNSVAPIRPQLVNAKFDQFKTGEILWFNLTSATVAGQVGEEKLALKPRSQGRTQAPDSAQKNLSINLAYRLQKDDPVYPICETTWPHDSRSRKVAFIFQEPNRRAPRVLAFNDYRPVQQKEN</sequence>
<gene>
    <name evidence="2" type="ORF">GCM10007100_18990</name>
</gene>
<name>A0A918TLY3_9BACT</name>
<proteinExistence type="predicted"/>
<keyword evidence="1" id="KW-0732">Signal</keyword>
<dbReference type="RefSeq" id="WP_189569704.1">
    <property type="nucleotide sequence ID" value="NZ_BMXI01000007.1"/>
</dbReference>
<feature type="signal peptide" evidence="1">
    <location>
        <begin position="1"/>
        <end position="16"/>
    </location>
</feature>
<evidence type="ECO:0000256" key="1">
    <source>
        <dbReference type="SAM" id="SignalP"/>
    </source>
</evidence>
<reference evidence="2" key="2">
    <citation type="submission" date="2020-09" db="EMBL/GenBank/DDBJ databases">
        <authorList>
            <person name="Sun Q."/>
            <person name="Kim S."/>
        </authorList>
    </citation>
    <scope>NUCLEOTIDE SEQUENCE</scope>
    <source>
        <strain evidence="2">KCTC 12988</strain>
    </source>
</reference>
<dbReference type="EMBL" id="BMXI01000007">
    <property type="protein sequence ID" value="GHC52812.1"/>
    <property type="molecule type" value="Genomic_DNA"/>
</dbReference>
<accession>A0A918TLY3</accession>
<dbReference type="Proteomes" id="UP000644507">
    <property type="component" value="Unassembled WGS sequence"/>
</dbReference>
<keyword evidence="3" id="KW-1185">Reference proteome</keyword>
<comment type="caution">
    <text evidence="2">The sequence shown here is derived from an EMBL/GenBank/DDBJ whole genome shotgun (WGS) entry which is preliminary data.</text>
</comment>
<evidence type="ECO:0000313" key="3">
    <source>
        <dbReference type="Proteomes" id="UP000644507"/>
    </source>
</evidence>